<dbReference type="PANTHER" id="PTHR12385">
    <property type="entry name" value="CHOLINE TRANSPORTER-LIKE (SLC FAMILY 44)"/>
    <property type="match status" value="1"/>
</dbReference>
<dbReference type="InterPro" id="IPR007603">
    <property type="entry name" value="Choline_transptr-like"/>
</dbReference>
<evidence type="ECO:0000256" key="3">
    <source>
        <dbReference type="ARBA" id="ARBA00007168"/>
    </source>
</evidence>
<dbReference type="PANTHER" id="PTHR12385:SF14">
    <property type="entry name" value="CHOLINE TRANSPORTER-LIKE 2"/>
    <property type="match status" value="1"/>
</dbReference>
<feature type="transmembrane region" description="Helical" evidence="15">
    <location>
        <begin position="692"/>
        <end position="715"/>
    </location>
</feature>
<evidence type="ECO:0000313" key="17">
    <source>
        <dbReference type="Proteomes" id="UP001175271"/>
    </source>
</evidence>
<evidence type="ECO:0000256" key="4">
    <source>
        <dbReference type="ARBA" id="ARBA00010058"/>
    </source>
</evidence>
<evidence type="ECO:0000256" key="10">
    <source>
        <dbReference type="ARBA" id="ARBA00023180"/>
    </source>
</evidence>
<gene>
    <name evidence="16" type="ORF">QR680_018565</name>
</gene>
<feature type="transmembrane region" description="Helical" evidence="15">
    <location>
        <begin position="464"/>
        <end position="489"/>
    </location>
</feature>
<evidence type="ECO:0000256" key="13">
    <source>
        <dbReference type="RuleBase" id="RU003909"/>
    </source>
</evidence>
<feature type="transmembrane region" description="Helical" evidence="15">
    <location>
        <begin position="339"/>
        <end position="359"/>
    </location>
</feature>
<evidence type="ECO:0000256" key="15">
    <source>
        <dbReference type="SAM" id="Phobius"/>
    </source>
</evidence>
<evidence type="ECO:0000256" key="5">
    <source>
        <dbReference type="ARBA" id="ARBA00011583"/>
    </source>
</evidence>
<dbReference type="InterPro" id="IPR036140">
    <property type="entry name" value="PFN_sf"/>
</dbReference>
<evidence type="ECO:0000256" key="2">
    <source>
        <dbReference type="ARBA" id="ARBA00004245"/>
    </source>
</evidence>
<dbReference type="SUPFAM" id="SSF55770">
    <property type="entry name" value="Profilin (actin-binding protein)"/>
    <property type="match status" value="1"/>
</dbReference>
<proteinExistence type="inferred from homology"/>
<evidence type="ECO:0000256" key="14">
    <source>
        <dbReference type="SAM" id="MobiDB-lite"/>
    </source>
</evidence>
<comment type="subunit">
    <text evidence="5">Occurs in many kinds of cells as a complex with monomeric actin in a 1:1 ratio.</text>
</comment>
<dbReference type="Pfam" id="PF00235">
    <property type="entry name" value="Profilin"/>
    <property type="match status" value="1"/>
</dbReference>
<evidence type="ECO:0000256" key="7">
    <source>
        <dbReference type="ARBA" id="ARBA00022692"/>
    </source>
</evidence>
<evidence type="ECO:0000256" key="12">
    <source>
        <dbReference type="ARBA" id="ARBA00023212"/>
    </source>
</evidence>
<evidence type="ECO:0000256" key="8">
    <source>
        <dbReference type="ARBA" id="ARBA00022989"/>
    </source>
</evidence>
<evidence type="ECO:0000256" key="9">
    <source>
        <dbReference type="ARBA" id="ARBA00023136"/>
    </source>
</evidence>
<keyword evidence="8 15" id="KW-1133">Transmembrane helix</keyword>
<dbReference type="EMBL" id="JAUCMV010000004">
    <property type="protein sequence ID" value="KAK0406428.1"/>
    <property type="molecule type" value="Genomic_DNA"/>
</dbReference>
<dbReference type="Gene3D" id="3.30.450.30">
    <property type="entry name" value="Dynein light chain 2a, cytoplasmic"/>
    <property type="match status" value="1"/>
</dbReference>
<dbReference type="CDD" id="cd00148">
    <property type="entry name" value="PROF"/>
    <property type="match status" value="1"/>
</dbReference>
<reference evidence="16" key="1">
    <citation type="submission" date="2023-06" db="EMBL/GenBank/DDBJ databases">
        <title>Genomic analysis of the entomopathogenic nematode Steinernema hermaphroditum.</title>
        <authorList>
            <person name="Schwarz E.M."/>
            <person name="Heppert J.K."/>
            <person name="Baniya A."/>
            <person name="Schwartz H.T."/>
            <person name="Tan C.-H."/>
            <person name="Antoshechkin I."/>
            <person name="Sternberg P.W."/>
            <person name="Goodrich-Blair H."/>
            <person name="Dillman A.R."/>
        </authorList>
    </citation>
    <scope>NUCLEOTIDE SEQUENCE</scope>
    <source>
        <strain evidence="16">PS9179</strain>
        <tissue evidence="16">Whole animal</tissue>
    </source>
</reference>
<keyword evidence="9 15" id="KW-0472">Membrane</keyword>
<dbReference type="GO" id="GO:0005856">
    <property type="term" value="C:cytoskeleton"/>
    <property type="evidence" value="ECO:0007669"/>
    <property type="project" value="UniProtKB-SubCell"/>
</dbReference>
<evidence type="ECO:0000256" key="11">
    <source>
        <dbReference type="ARBA" id="ARBA00023203"/>
    </source>
</evidence>
<evidence type="ECO:0000313" key="16">
    <source>
        <dbReference type="EMBL" id="KAK0406428.1"/>
    </source>
</evidence>
<organism evidence="16 17">
    <name type="scientific">Steinernema hermaphroditum</name>
    <dbReference type="NCBI Taxonomy" id="289476"/>
    <lineage>
        <taxon>Eukaryota</taxon>
        <taxon>Metazoa</taxon>
        <taxon>Ecdysozoa</taxon>
        <taxon>Nematoda</taxon>
        <taxon>Chromadorea</taxon>
        <taxon>Rhabditida</taxon>
        <taxon>Tylenchina</taxon>
        <taxon>Panagrolaimomorpha</taxon>
        <taxon>Strongyloidoidea</taxon>
        <taxon>Steinernematidae</taxon>
        <taxon>Steinernema</taxon>
    </lineage>
</organism>
<keyword evidence="10" id="KW-0325">Glycoprotein</keyword>
<feature type="transmembrane region" description="Helical" evidence="15">
    <location>
        <begin position="592"/>
        <end position="611"/>
    </location>
</feature>
<dbReference type="GO" id="GO:0022857">
    <property type="term" value="F:transmembrane transporter activity"/>
    <property type="evidence" value="ECO:0007669"/>
    <property type="project" value="InterPro"/>
</dbReference>
<protein>
    <recommendedName>
        <fullName evidence="13">Profilin</fullName>
    </recommendedName>
</protein>
<feature type="transmembrane region" description="Helical" evidence="15">
    <location>
        <begin position="118"/>
        <end position="141"/>
    </location>
</feature>
<accession>A0AA39LR17</accession>
<dbReference type="GO" id="GO:0016020">
    <property type="term" value="C:membrane"/>
    <property type="evidence" value="ECO:0007669"/>
    <property type="project" value="UniProtKB-SubCell"/>
</dbReference>
<comment type="caution">
    <text evidence="16">The sequence shown here is derived from an EMBL/GenBank/DDBJ whole genome shotgun (WGS) entry which is preliminary data.</text>
</comment>
<keyword evidence="17" id="KW-1185">Reference proteome</keyword>
<feature type="transmembrane region" description="Helical" evidence="15">
    <location>
        <begin position="416"/>
        <end position="439"/>
    </location>
</feature>
<feature type="region of interest" description="Disordered" evidence="14">
    <location>
        <begin position="85"/>
        <end position="106"/>
    </location>
</feature>
<feature type="transmembrane region" description="Helical" evidence="15">
    <location>
        <begin position="631"/>
        <end position="650"/>
    </location>
</feature>
<feature type="transmembrane region" description="Helical" evidence="15">
    <location>
        <begin position="366"/>
        <end position="390"/>
    </location>
</feature>
<dbReference type="AlphaFoldDB" id="A0AA39LR17"/>
<dbReference type="InterPro" id="IPR048278">
    <property type="entry name" value="PFN"/>
</dbReference>
<dbReference type="GO" id="GO:0003779">
    <property type="term" value="F:actin binding"/>
    <property type="evidence" value="ECO:0007669"/>
    <property type="project" value="UniProtKB-KW"/>
</dbReference>
<dbReference type="Pfam" id="PF04515">
    <property type="entry name" value="Choline_transpo"/>
    <property type="match status" value="1"/>
</dbReference>
<comment type="subcellular location">
    <subcellularLocation>
        <location evidence="2">Cytoplasm</location>
        <location evidence="2">Cytoskeleton</location>
    </subcellularLocation>
    <subcellularLocation>
        <location evidence="1">Membrane</location>
        <topology evidence="1">Multi-pass membrane protein</topology>
    </subcellularLocation>
</comment>
<feature type="region of interest" description="Disordered" evidence="14">
    <location>
        <begin position="1"/>
        <end position="68"/>
    </location>
</feature>
<evidence type="ECO:0000256" key="1">
    <source>
        <dbReference type="ARBA" id="ARBA00004141"/>
    </source>
</evidence>
<comment type="similarity">
    <text evidence="3">Belongs to the CTL (choline transporter-like) family.</text>
</comment>
<feature type="transmembrane region" description="Helical" evidence="15">
    <location>
        <begin position="545"/>
        <end position="571"/>
    </location>
</feature>
<comment type="similarity">
    <text evidence="4 13">Belongs to the profilin family.</text>
</comment>
<keyword evidence="12" id="KW-0206">Cytoskeleton</keyword>
<keyword evidence="6" id="KW-0963">Cytoplasm</keyword>
<dbReference type="Proteomes" id="UP001175271">
    <property type="component" value="Unassembled WGS sequence"/>
</dbReference>
<dbReference type="InterPro" id="IPR005455">
    <property type="entry name" value="PFN_euk"/>
</dbReference>
<name>A0AA39LR17_9BILA</name>
<evidence type="ECO:0000256" key="6">
    <source>
        <dbReference type="ARBA" id="ARBA00022490"/>
    </source>
</evidence>
<keyword evidence="7 15" id="KW-0812">Transmembrane</keyword>
<dbReference type="FunFam" id="3.30.450.30:FF:000020">
    <property type="entry name" value="Profilin"/>
    <property type="match status" value="1"/>
</dbReference>
<dbReference type="SMART" id="SM00392">
    <property type="entry name" value="PROF"/>
    <property type="match status" value="1"/>
</dbReference>
<sequence>MGKDNSRVHQSPTPRHPPPPFNPHFQQHVYPTAPPQPREEADAARAFPMYPPLPHPTSPEAASRLLSPPAYAPPISADEFQLIDKDSPEGSRKPANFSFTKPPGKNPITSTRRGCTDVLCCLLIIAFILGWGFVAVLGFMWGKPERIIHPTDSKGRICGYDRPGYYNMSSKPYLLFFDLTRCVSYSSVFAGCQTPQVCVEECPREAFSYLKLQVQLPMTNFKEEVRRHVICEDPKIIETINNFEALRTVVQQGICTSYTVASTPVFGRCIPDILVKAGEALNDAQQANSTLDQLIQKFGSDGDRIPSEWKIANSTAEDKLRNSKAPIVQKIAYDLSKTWWQILTLLFASAIISFIWIFVIRILGGLMIWLSMLGVVAFLAAGAGFCWYRFTELRDAGAVNDFSFQPDFSLYLEMPATWLIFAIIISVVLAITLIIICFIRSRIRLATKLIAETSKALNNMTSTLFFPLLPFVMHMLVFVLWATIAIWLATSGEENCRRKIGIEPIENGEQCDCGSLGVDPNCQYVNLTKDSNRIMGLQAYNLFGFFWLTCFVSGLAQTTLAGAFASYYWAFKKPRDVPSLPVLRSFGRALRYNMGSIAFGSLILAIVKFFRAILDFLQKRLVGAENVVLKFIYRALSCLFYILEHVLKFLTKRAYIMIAIYGKGFCRSARDSFSLVTRNIVRVVVLDRVTTFLLFLGKATITLGMGAVAFIYFTGRWDVHPIPRVDLYYYFVPVIVVLIGSYYICDTFFDVYEMGVNTIFLCFLEDSENNDGSTQKPFYMSDSLKKILGNQNQFSDANICTMSGWDAYITNLLDSSASIKRAAIIGYPDGSVWARSTGDKEFKATEAELKTFATLFDNIQAVPSSGCDLEGVHYIVPRTEENLIFGKKEKTGFFAAKTTSAILVALYEGENAAGSETRSAVEKLAEYLVGTGY</sequence>
<keyword evidence="11 13" id="KW-0009">Actin-binding</keyword>
<feature type="transmembrane region" description="Helical" evidence="15">
    <location>
        <begin position="727"/>
        <end position="745"/>
    </location>
</feature>